<dbReference type="RefSeq" id="WP_068628741.1">
    <property type="nucleotide sequence ID" value="NZ_LSZQ01000013.1"/>
</dbReference>
<evidence type="ECO:0000256" key="2">
    <source>
        <dbReference type="SAM" id="Phobius"/>
    </source>
</evidence>
<feature type="transmembrane region" description="Helical" evidence="2">
    <location>
        <begin position="200"/>
        <end position="221"/>
    </location>
</feature>
<protein>
    <recommendedName>
        <fullName evidence="3">CAAX prenyl protease 2/Lysostaphin resistance protein A-like domain-containing protein</fullName>
    </recommendedName>
</protein>
<dbReference type="Pfam" id="PF02517">
    <property type="entry name" value="Rce1-like"/>
    <property type="match status" value="1"/>
</dbReference>
<gene>
    <name evidence="4" type="ORF">AXK11_02020</name>
</gene>
<accession>A0A139SSN5</accession>
<feature type="transmembrane region" description="Helical" evidence="2">
    <location>
        <begin position="6"/>
        <end position="23"/>
    </location>
</feature>
<keyword evidence="2" id="KW-0812">Transmembrane</keyword>
<feature type="domain" description="CAAX prenyl protease 2/Lysostaphin resistance protein A-like" evidence="3">
    <location>
        <begin position="137"/>
        <end position="244"/>
    </location>
</feature>
<dbReference type="Proteomes" id="UP000070058">
    <property type="component" value="Unassembled WGS sequence"/>
</dbReference>
<sequence>MSNNPLLLLTLTGFALYLAKLWWADVMRETKGHGAAGNAAAETAEAAGTAEQAACKSRAAQATRDAALAGSTRPTRRVQTDRGQGPPPPDTLPAPLPGASLAPPRALAVAALGSLALLAAETLGEYQLGIVGEQSTITALFALYTLAAAFIEELIFRGYLVVNGRGTAARTAGIVAASALFALLHPFLWQWQDAGFRLTLTLKGAFSTAVVFTASLWFYYLRFSRLNPRHSLLPCIVAHATKNLGVIAIKATQGFATDWY</sequence>
<keyword evidence="2" id="KW-0472">Membrane</keyword>
<evidence type="ECO:0000259" key="3">
    <source>
        <dbReference type="Pfam" id="PF02517"/>
    </source>
</evidence>
<feature type="compositionally biased region" description="Pro residues" evidence="1">
    <location>
        <begin position="85"/>
        <end position="96"/>
    </location>
</feature>
<organism evidence="4 5">
    <name type="scientific">Cephaloticoccus primus</name>
    <dbReference type="NCBI Taxonomy" id="1548207"/>
    <lineage>
        <taxon>Bacteria</taxon>
        <taxon>Pseudomonadati</taxon>
        <taxon>Verrucomicrobiota</taxon>
        <taxon>Opitutia</taxon>
        <taxon>Opitutales</taxon>
        <taxon>Opitutaceae</taxon>
        <taxon>Cephaloticoccus</taxon>
    </lineage>
</organism>
<comment type="caution">
    <text evidence="4">The sequence shown here is derived from an EMBL/GenBank/DDBJ whole genome shotgun (WGS) entry which is preliminary data.</text>
</comment>
<dbReference type="AlphaFoldDB" id="A0A139SSN5"/>
<feature type="region of interest" description="Disordered" evidence="1">
    <location>
        <begin position="63"/>
        <end position="97"/>
    </location>
</feature>
<feature type="transmembrane region" description="Helical" evidence="2">
    <location>
        <begin position="168"/>
        <end position="188"/>
    </location>
</feature>
<evidence type="ECO:0000256" key="1">
    <source>
        <dbReference type="SAM" id="MobiDB-lite"/>
    </source>
</evidence>
<dbReference type="InterPro" id="IPR003675">
    <property type="entry name" value="Rce1/LyrA-like_dom"/>
</dbReference>
<name>A0A139SSN5_9BACT</name>
<dbReference type="GO" id="GO:0004175">
    <property type="term" value="F:endopeptidase activity"/>
    <property type="evidence" value="ECO:0007669"/>
    <property type="project" value="UniProtKB-ARBA"/>
</dbReference>
<keyword evidence="2" id="KW-1133">Transmembrane helix</keyword>
<feature type="transmembrane region" description="Helical" evidence="2">
    <location>
        <begin position="136"/>
        <end position="156"/>
    </location>
</feature>
<evidence type="ECO:0000313" key="4">
    <source>
        <dbReference type="EMBL" id="KXU37595.1"/>
    </source>
</evidence>
<proteinExistence type="predicted"/>
<dbReference type="GO" id="GO:0080120">
    <property type="term" value="P:CAAX-box protein maturation"/>
    <property type="evidence" value="ECO:0007669"/>
    <property type="project" value="UniProtKB-ARBA"/>
</dbReference>
<evidence type="ECO:0000313" key="5">
    <source>
        <dbReference type="Proteomes" id="UP000070058"/>
    </source>
</evidence>
<dbReference type="EMBL" id="LSZQ01000013">
    <property type="protein sequence ID" value="KXU37595.1"/>
    <property type="molecule type" value="Genomic_DNA"/>
</dbReference>
<reference evidence="5" key="1">
    <citation type="submission" date="2016-02" db="EMBL/GenBank/DDBJ databases">
        <authorList>
            <person name="Sanders J.G."/>
            <person name="Lin J.Y."/>
            <person name="Wertz J.T."/>
            <person name="Russell J.A."/>
            <person name="Moreau C.S."/>
            <person name="Powell S."/>
        </authorList>
    </citation>
    <scope>NUCLEOTIDE SEQUENCE [LARGE SCALE GENOMIC DNA]</scope>
    <source>
        <strain evidence="5">CAG34</strain>
    </source>
</reference>
<feature type="transmembrane region" description="Helical" evidence="2">
    <location>
        <begin position="106"/>
        <end position="124"/>
    </location>
</feature>
<keyword evidence="5" id="KW-1185">Reference proteome</keyword>